<evidence type="ECO:0000313" key="2">
    <source>
        <dbReference type="EMBL" id="MFC0388419.1"/>
    </source>
</evidence>
<comment type="caution">
    <text evidence="2">The sequence shown here is derived from an EMBL/GenBank/DDBJ whole genome shotgun (WGS) entry which is preliminary data.</text>
</comment>
<accession>A0ABV6IXT9</accession>
<evidence type="ECO:0000313" key="3">
    <source>
        <dbReference type="Proteomes" id="UP001589789"/>
    </source>
</evidence>
<protein>
    <submittedName>
        <fullName evidence="2">Uncharacterized protein</fullName>
    </submittedName>
</protein>
<organism evidence="2 3">
    <name type="scientific">Muricoccus vinaceus</name>
    <dbReference type="NCBI Taxonomy" id="424704"/>
    <lineage>
        <taxon>Bacteria</taxon>
        <taxon>Pseudomonadati</taxon>
        <taxon>Pseudomonadota</taxon>
        <taxon>Alphaproteobacteria</taxon>
        <taxon>Acetobacterales</taxon>
        <taxon>Roseomonadaceae</taxon>
        <taxon>Muricoccus</taxon>
    </lineage>
</organism>
<name>A0ABV6IXT9_9PROT</name>
<sequence>MPQEHSAHLAREIVAKEFDLSAILAAEAETELATEVEGWLAQAEGTDVEEDAALGAERYGGEMRARMRDRERRLGQIRAARAELEAEPQAATTARLDPGTGHCSSRGTPADGSAPWHPAPGAPDHAAQAFCFFESNTRSASILDV</sequence>
<dbReference type="Proteomes" id="UP001589789">
    <property type="component" value="Unassembled WGS sequence"/>
</dbReference>
<reference evidence="2 3" key="1">
    <citation type="submission" date="2024-09" db="EMBL/GenBank/DDBJ databases">
        <authorList>
            <person name="Sun Q."/>
            <person name="Mori K."/>
        </authorList>
    </citation>
    <scope>NUCLEOTIDE SEQUENCE [LARGE SCALE GENOMIC DNA]</scope>
    <source>
        <strain evidence="2 3">CCM 7468</strain>
    </source>
</reference>
<dbReference type="EMBL" id="JBHLVZ010000083">
    <property type="protein sequence ID" value="MFC0388419.1"/>
    <property type="molecule type" value="Genomic_DNA"/>
</dbReference>
<dbReference type="RefSeq" id="WP_377054804.1">
    <property type="nucleotide sequence ID" value="NZ_JBHLVZ010000083.1"/>
</dbReference>
<evidence type="ECO:0000256" key="1">
    <source>
        <dbReference type="SAM" id="MobiDB-lite"/>
    </source>
</evidence>
<keyword evidence="3" id="KW-1185">Reference proteome</keyword>
<proteinExistence type="predicted"/>
<gene>
    <name evidence="2" type="ORF">ACFFIC_23165</name>
</gene>
<feature type="region of interest" description="Disordered" evidence="1">
    <location>
        <begin position="81"/>
        <end position="124"/>
    </location>
</feature>